<evidence type="ECO:0000313" key="2">
    <source>
        <dbReference type="Proteomes" id="UP000031366"/>
    </source>
</evidence>
<dbReference type="AlphaFoldDB" id="A0A0C1R2F0"/>
<reference evidence="1 2" key="1">
    <citation type="journal article" date="2015" name="Infect. Genet. Evol.">
        <title>Genomic sequences of six botulinum neurotoxin-producing strains representing three clostridial species illustrate the mobility and diversity of botulinum neurotoxin genes.</title>
        <authorList>
            <person name="Smith T.J."/>
            <person name="Hill K.K."/>
            <person name="Xie G."/>
            <person name="Foley B.T."/>
            <person name="Williamson C.H."/>
            <person name="Foster J.T."/>
            <person name="Johnson S.L."/>
            <person name="Chertkov O."/>
            <person name="Teshima H."/>
            <person name="Gibbons H.S."/>
            <person name="Johnsky L.A."/>
            <person name="Karavis M.A."/>
            <person name="Smith L.A."/>
        </authorList>
    </citation>
    <scope>NUCLEOTIDE SEQUENCE [LARGE SCALE GENOMIC DNA]</scope>
    <source>
        <strain evidence="1 2">CDC 2741</strain>
    </source>
</reference>
<dbReference type="Gene3D" id="2.180.10.10">
    <property type="entry name" value="RHS repeat-associated core"/>
    <property type="match status" value="1"/>
</dbReference>
<dbReference type="EMBL" id="AYSO01000014">
    <property type="protein sequence ID" value="KIE47657.1"/>
    <property type="molecule type" value="Genomic_DNA"/>
</dbReference>
<sequence>MYNGHADVTKLLNSNGDILASYYYNAFGNILEETGSINSPYRYSGYEYDSETWHLQKNN</sequence>
<gene>
    <name evidence="1" type="ORF">U732_3081</name>
</gene>
<name>A0A0C1R2F0_9CLOT</name>
<dbReference type="STRING" id="29341.RSJ17_09095"/>
<evidence type="ECO:0000313" key="1">
    <source>
        <dbReference type="EMBL" id="KIE47657.1"/>
    </source>
</evidence>
<dbReference type="Proteomes" id="UP000031366">
    <property type="component" value="Unassembled WGS sequence"/>
</dbReference>
<proteinExistence type="predicted"/>
<dbReference type="RefSeq" id="WP_039631518.1">
    <property type="nucleotide sequence ID" value="NZ_AYSO01000014.1"/>
</dbReference>
<organism evidence="1 2">
    <name type="scientific">Clostridium argentinense CDC 2741</name>
    <dbReference type="NCBI Taxonomy" id="1418104"/>
    <lineage>
        <taxon>Bacteria</taxon>
        <taxon>Bacillati</taxon>
        <taxon>Bacillota</taxon>
        <taxon>Clostridia</taxon>
        <taxon>Eubacteriales</taxon>
        <taxon>Clostridiaceae</taxon>
        <taxon>Clostridium</taxon>
    </lineage>
</organism>
<accession>A0A0C1R2F0</accession>
<comment type="caution">
    <text evidence="1">The sequence shown here is derived from an EMBL/GenBank/DDBJ whole genome shotgun (WGS) entry which is preliminary data.</text>
</comment>
<keyword evidence="2" id="KW-1185">Reference proteome</keyword>
<dbReference type="OrthoDB" id="1899157at2"/>
<protein>
    <submittedName>
        <fullName evidence="1">Cell wall-associated domain protein</fullName>
    </submittedName>
</protein>